<proteinExistence type="predicted"/>
<reference evidence="2 3" key="1">
    <citation type="submission" date="2018-02" db="EMBL/GenBank/DDBJ databases">
        <title>Draft genome sequences of Elsinoe sp., causing black scab on jojoba.</title>
        <authorList>
            <person name="Stodart B."/>
            <person name="Jeffress S."/>
            <person name="Ash G."/>
            <person name="Arun Chinnappa K."/>
        </authorList>
    </citation>
    <scope>NUCLEOTIDE SEQUENCE [LARGE SCALE GENOMIC DNA]</scope>
    <source>
        <strain evidence="2 3">Hillstone_2</strain>
    </source>
</reference>
<keyword evidence="1" id="KW-0812">Transmembrane</keyword>
<dbReference type="Proteomes" id="UP000308133">
    <property type="component" value="Unassembled WGS sequence"/>
</dbReference>
<name>A0A4U7BAU2_9PEZI</name>
<protein>
    <submittedName>
        <fullName evidence="2">Uncharacterized protein</fullName>
    </submittedName>
</protein>
<keyword evidence="1" id="KW-1133">Transmembrane helix</keyword>
<accession>A0A4U7BAU2</accession>
<sequence>MSAESFAVLRKGLHKELQGLAEEHYRHDLQQSDRDAIESAAKKVSTFATVGSLVGLGLGVFFAYRIRANRTAMFNAIKTAEKPTEIKFASGRTEPLPDMTPYLKPSTLGDVATYTFFAGGGLFLGGELGLLSGSISGRSTISRDPESKKRIENAFRNFRVDVLKSEINMLEQGKGDLGI</sequence>
<evidence type="ECO:0000256" key="1">
    <source>
        <dbReference type="SAM" id="Phobius"/>
    </source>
</evidence>
<organism evidence="2 3">
    <name type="scientific">Elsinoe australis</name>
    <dbReference type="NCBI Taxonomy" id="40998"/>
    <lineage>
        <taxon>Eukaryota</taxon>
        <taxon>Fungi</taxon>
        <taxon>Dikarya</taxon>
        <taxon>Ascomycota</taxon>
        <taxon>Pezizomycotina</taxon>
        <taxon>Dothideomycetes</taxon>
        <taxon>Dothideomycetidae</taxon>
        <taxon>Myriangiales</taxon>
        <taxon>Elsinoaceae</taxon>
        <taxon>Elsinoe</taxon>
    </lineage>
</organism>
<dbReference type="AlphaFoldDB" id="A0A4U7BAU2"/>
<feature type="transmembrane region" description="Helical" evidence="1">
    <location>
        <begin position="44"/>
        <end position="64"/>
    </location>
</feature>
<evidence type="ECO:0000313" key="3">
    <source>
        <dbReference type="Proteomes" id="UP000308133"/>
    </source>
</evidence>
<comment type="caution">
    <text evidence="2">The sequence shown here is derived from an EMBL/GenBank/DDBJ whole genome shotgun (WGS) entry which is preliminary data.</text>
</comment>
<keyword evidence="1" id="KW-0472">Membrane</keyword>
<evidence type="ECO:0000313" key="2">
    <source>
        <dbReference type="EMBL" id="TKX26116.1"/>
    </source>
</evidence>
<dbReference type="EMBL" id="PTQR01000015">
    <property type="protein sequence ID" value="TKX26116.1"/>
    <property type="molecule type" value="Genomic_DNA"/>
</dbReference>
<gene>
    <name evidence="2" type="ORF">C1H76_1615</name>
</gene>